<dbReference type="Pfam" id="PF01545">
    <property type="entry name" value="Cation_efflux"/>
    <property type="match status" value="1"/>
</dbReference>
<dbReference type="AlphaFoldDB" id="A0A501XE37"/>
<dbReference type="RefSeq" id="WP_140929632.1">
    <property type="nucleotide sequence ID" value="NZ_VFSU01000034.1"/>
</dbReference>
<protein>
    <submittedName>
        <fullName evidence="8">Cation transporter</fullName>
    </submittedName>
</protein>
<evidence type="ECO:0000313" key="9">
    <source>
        <dbReference type="Proteomes" id="UP000319897"/>
    </source>
</evidence>
<keyword evidence="2" id="KW-0813">Transport</keyword>
<dbReference type="GO" id="GO:0005886">
    <property type="term" value="C:plasma membrane"/>
    <property type="evidence" value="ECO:0007669"/>
    <property type="project" value="TreeGrafter"/>
</dbReference>
<feature type="transmembrane region" description="Helical" evidence="6">
    <location>
        <begin position="191"/>
        <end position="209"/>
    </location>
</feature>
<feature type="transmembrane region" description="Helical" evidence="6">
    <location>
        <begin position="45"/>
        <end position="66"/>
    </location>
</feature>
<evidence type="ECO:0000256" key="3">
    <source>
        <dbReference type="ARBA" id="ARBA00022692"/>
    </source>
</evidence>
<feature type="transmembrane region" description="Helical" evidence="6">
    <location>
        <begin position="120"/>
        <end position="140"/>
    </location>
</feature>
<dbReference type="Proteomes" id="UP000319897">
    <property type="component" value="Unassembled WGS sequence"/>
</dbReference>
<dbReference type="Gene3D" id="1.20.1510.10">
    <property type="entry name" value="Cation efflux protein transmembrane domain"/>
    <property type="match status" value="1"/>
</dbReference>
<dbReference type="InterPro" id="IPR058533">
    <property type="entry name" value="Cation_efflux_TM"/>
</dbReference>
<dbReference type="PANTHER" id="PTHR43840:SF15">
    <property type="entry name" value="MITOCHONDRIAL METAL TRANSPORTER 1-RELATED"/>
    <property type="match status" value="1"/>
</dbReference>
<keyword evidence="3 6" id="KW-0812">Transmembrane</keyword>
<dbReference type="GO" id="GO:0006882">
    <property type="term" value="P:intracellular zinc ion homeostasis"/>
    <property type="evidence" value="ECO:0007669"/>
    <property type="project" value="TreeGrafter"/>
</dbReference>
<evidence type="ECO:0000313" key="8">
    <source>
        <dbReference type="EMBL" id="TPE58780.1"/>
    </source>
</evidence>
<name>A0A501XE37_9SPHN</name>
<keyword evidence="5 6" id="KW-0472">Membrane</keyword>
<dbReference type="OrthoDB" id="2388015at2"/>
<keyword evidence="9" id="KW-1185">Reference proteome</keyword>
<feature type="domain" description="Cation efflux protein transmembrane" evidence="7">
    <location>
        <begin position="20"/>
        <end position="216"/>
    </location>
</feature>
<comment type="subcellular location">
    <subcellularLocation>
        <location evidence="1">Membrane</location>
        <topology evidence="1">Multi-pass membrane protein</topology>
    </subcellularLocation>
</comment>
<organism evidence="8 9">
    <name type="scientific">Sandaracinobacter neustonicus</name>
    <dbReference type="NCBI Taxonomy" id="1715348"/>
    <lineage>
        <taxon>Bacteria</taxon>
        <taxon>Pseudomonadati</taxon>
        <taxon>Pseudomonadota</taxon>
        <taxon>Alphaproteobacteria</taxon>
        <taxon>Sphingomonadales</taxon>
        <taxon>Sphingosinicellaceae</taxon>
        <taxon>Sandaracinobacter</taxon>
    </lineage>
</organism>
<dbReference type="GO" id="GO:0015086">
    <property type="term" value="F:cadmium ion transmembrane transporter activity"/>
    <property type="evidence" value="ECO:0007669"/>
    <property type="project" value="TreeGrafter"/>
</dbReference>
<sequence>MGSVERAMALKSELEASLLRLSILATLLIAALGVAFGLFSGSLAILFDGLFSLVDAFITWLMLVVARLVAQESDQKFQYGYWHLEPLVVALKASVLMTLVLFGFLGALQSLQAGGHTPDLGPAIGYAVVVVVICLATWLWMRRQNERLDSALIAVDMKAWAASGVITSALLIAFLAAAAMKDTQFEHLRPLVDPAILAVLSLAILPVPWKDAKLAFRDIFGIVPKALDGHVHQVMDEFIQRHGFSRYESYVTRTGRAKFIEISVLAPPGMPAQTLEHFDELRAEIGEAIGEGGPDRWLTIVFTTDPAEL</sequence>
<evidence type="ECO:0000256" key="4">
    <source>
        <dbReference type="ARBA" id="ARBA00022989"/>
    </source>
</evidence>
<evidence type="ECO:0000256" key="1">
    <source>
        <dbReference type="ARBA" id="ARBA00004141"/>
    </source>
</evidence>
<comment type="caution">
    <text evidence="8">The sequence shown here is derived from an EMBL/GenBank/DDBJ whole genome shotgun (WGS) entry which is preliminary data.</text>
</comment>
<evidence type="ECO:0000256" key="6">
    <source>
        <dbReference type="SAM" id="Phobius"/>
    </source>
</evidence>
<keyword evidence="4 6" id="KW-1133">Transmembrane helix</keyword>
<gene>
    <name evidence="8" type="ORF">FJQ54_17210</name>
</gene>
<evidence type="ECO:0000259" key="7">
    <source>
        <dbReference type="Pfam" id="PF01545"/>
    </source>
</evidence>
<dbReference type="InterPro" id="IPR027469">
    <property type="entry name" value="Cation_efflux_TMD_sf"/>
</dbReference>
<proteinExistence type="predicted"/>
<dbReference type="EMBL" id="VFSU01000034">
    <property type="protein sequence ID" value="TPE58780.1"/>
    <property type="molecule type" value="Genomic_DNA"/>
</dbReference>
<feature type="transmembrane region" description="Helical" evidence="6">
    <location>
        <begin position="160"/>
        <end position="179"/>
    </location>
</feature>
<feature type="transmembrane region" description="Helical" evidence="6">
    <location>
        <begin position="87"/>
        <end position="108"/>
    </location>
</feature>
<evidence type="ECO:0000256" key="5">
    <source>
        <dbReference type="ARBA" id="ARBA00023136"/>
    </source>
</evidence>
<accession>A0A501XE37</accession>
<dbReference type="GO" id="GO:0015093">
    <property type="term" value="F:ferrous iron transmembrane transporter activity"/>
    <property type="evidence" value="ECO:0007669"/>
    <property type="project" value="TreeGrafter"/>
</dbReference>
<evidence type="ECO:0000256" key="2">
    <source>
        <dbReference type="ARBA" id="ARBA00022448"/>
    </source>
</evidence>
<dbReference type="PANTHER" id="PTHR43840">
    <property type="entry name" value="MITOCHONDRIAL METAL TRANSPORTER 1-RELATED"/>
    <property type="match status" value="1"/>
</dbReference>
<feature type="transmembrane region" description="Helical" evidence="6">
    <location>
        <begin position="21"/>
        <end position="39"/>
    </location>
</feature>
<dbReference type="SUPFAM" id="SSF161111">
    <property type="entry name" value="Cation efflux protein transmembrane domain-like"/>
    <property type="match status" value="1"/>
</dbReference>
<dbReference type="GO" id="GO:0015341">
    <property type="term" value="F:zinc efflux antiporter activity"/>
    <property type="evidence" value="ECO:0007669"/>
    <property type="project" value="TreeGrafter"/>
</dbReference>
<reference evidence="8 9" key="1">
    <citation type="submission" date="2019-06" db="EMBL/GenBank/DDBJ databases">
        <authorList>
            <person name="Lee I."/>
            <person name="Jang G.I."/>
            <person name="Hwang C.Y."/>
        </authorList>
    </citation>
    <scope>NUCLEOTIDE SEQUENCE [LARGE SCALE GENOMIC DNA]</scope>
    <source>
        <strain evidence="8 9">PAMC 28131</strain>
    </source>
</reference>
<dbReference type="InterPro" id="IPR050291">
    <property type="entry name" value="CDF_Transporter"/>
</dbReference>